<evidence type="ECO:0000256" key="1">
    <source>
        <dbReference type="ARBA" id="ARBA00023121"/>
    </source>
</evidence>
<dbReference type="InterPro" id="IPR043168">
    <property type="entry name" value="DegV_C"/>
</dbReference>
<dbReference type="NCBIfam" id="TIGR00762">
    <property type="entry name" value="DegV"/>
    <property type="match status" value="1"/>
</dbReference>
<dbReference type="PANTHER" id="PTHR33434">
    <property type="entry name" value="DEGV DOMAIN-CONTAINING PROTEIN DR_1986-RELATED"/>
    <property type="match status" value="1"/>
</dbReference>
<evidence type="ECO:0000313" key="2">
    <source>
        <dbReference type="EMBL" id="MCC9272921.1"/>
    </source>
</evidence>
<dbReference type="Proteomes" id="UP000813384">
    <property type="component" value="Unassembled WGS sequence"/>
</dbReference>
<organism evidence="3 4">
    <name type="scientific">Enterococcus aquimarinus</name>
    <dbReference type="NCBI Taxonomy" id="328396"/>
    <lineage>
        <taxon>Bacteria</taxon>
        <taxon>Bacillati</taxon>
        <taxon>Bacillota</taxon>
        <taxon>Bacilli</taxon>
        <taxon>Lactobacillales</taxon>
        <taxon>Enterococcaceae</taxon>
        <taxon>Enterococcus</taxon>
    </lineage>
</organism>
<dbReference type="EMBL" id="JXKD01000011">
    <property type="protein sequence ID" value="OJG09956.1"/>
    <property type="molecule type" value="Genomic_DNA"/>
</dbReference>
<dbReference type="PROSITE" id="PS51482">
    <property type="entry name" value="DEGV"/>
    <property type="match status" value="1"/>
</dbReference>
<accession>A0A1L8QR90</accession>
<dbReference type="SUPFAM" id="SSF82549">
    <property type="entry name" value="DAK1/DegV-like"/>
    <property type="match status" value="1"/>
</dbReference>
<dbReference type="Pfam" id="PF02645">
    <property type="entry name" value="DegV"/>
    <property type="match status" value="1"/>
</dbReference>
<reference evidence="2" key="2">
    <citation type="journal article" date="2021" name="PeerJ">
        <title>Extensive microbial diversity within the chicken gut microbiome revealed by metagenomics and culture.</title>
        <authorList>
            <person name="Gilroy R."/>
            <person name="Ravi A."/>
            <person name="Getino M."/>
            <person name="Pursley I."/>
            <person name="Horton D.L."/>
            <person name="Alikhan N.F."/>
            <person name="Baker D."/>
            <person name="Gharbi K."/>
            <person name="Hall N."/>
            <person name="Watson M."/>
            <person name="Adriaenssens E.M."/>
            <person name="Foster-Nyarko E."/>
            <person name="Jarju S."/>
            <person name="Secka A."/>
            <person name="Antonio M."/>
            <person name="Oren A."/>
            <person name="Chaudhuri R.R."/>
            <person name="La Ragione R."/>
            <person name="Hildebrand F."/>
            <person name="Pallen M.J."/>
        </authorList>
    </citation>
    <scope>NUCLEOTIDE SEQUENCE</scope>
    <source>
        <strain evidence="2">150</strain>
    </source>
</reference>
<evidence type="ECO:0000313" key="4">
    <source>
        <dbReference type="Proteomes" id="UP000182149"/>
    </source>
</evidence>
<dbReference type="AlphaFoldDB" id="A0A1L8QR90"/>
<dbReference type="InterPro" id="IPR050270">
    <property type="entry name" value="DegV_domain_contain"/>
</dbReference>
<keyword evidence="1" id="KW-0446">Lipid-binding</keyword>
<dbReference type="EMBL" id="JAJJVO010000022">
    <property type="protein sequence ID" value="MCC9272921.1"/>
    <property type="molecule type" value="Genomic_DNA"/>
</dbReference>
<name>A0A1L8QR90_9ENTE</name>
<keyword evidence="4" id="KW-1185">Reference proteome</keyword>
<proteinExistence type="predicted"/>
<dbReference type="Gene3D" id="3.40.50.10170">
    <property type="match status" value="1"/>
</dbReference>
<reference evidence="2" key="3">
    <citation type="submission" date="2021-11" db="EMBL/GenBank/DDBJ databases">
        <authorList>
            <person name="Gilroy R."/>
        </authorList>
    </citation>
    <scope>NUCLEOTIDE SEQUENCE</scope>
    <source>
        <strain evidence="2">150</strain>
    </source>
</reference>
<comment type="caution">
    <text evidence="3">The sequence shown here is derived from an EMBL/GenBank/DDBJ whole genome shotgun (WGS) entry which is preliminary data.</text>
</comment>
<dbReference type="STRING" id="328396.RU93_GL000406"/>
<dbReference type="PANTHER" id="PTHR33434:SF8">
    <property type="entry name" value="DEGV DOMAIN-CONTAINING PROTEIN SPR1019"/>
    <property type="match status" value="1"/>
</dbReference>
<dbReference type="RefSeq" id="WP_071875121.1">
    <property type="nucleotide sequence ID" value="NZ_JBHSHF010000013.1"/>
</dbReference>
<protein>
    <submittedName>
        <fullName evidence="3">DegV family protein</fullName>
    </submittedName>
</protein>
<gene>
    <name evidence="2" type="ORF">K8V42_01370</name>
    <name evidence="3" type="ORF">RU93_GL000406</name>
</gene>
<dbReference type="Proteomes" id="UP000182149">
    <property type="component" value="Unassembled WGS sequence"/>
</dbReference>
<dbReference type="InterPro" id="IPR003797">
    <property type="entry name" value="DegV"/>
</dbReference>
<dbReference type="GO" id="GO:0008289">
    <property type="term" value="F:lipid binding"/>
    <property type="evidence" value="ECO:0007669"/>
    <property type="project" value="UniProtKB-KW"/>
</dbReference>
<sequence>MKKLKIVTDSSCTMDSSVAEQLAIHIVPLSVMIDDVIYADDDHLGRIQFMEKMAVAKNLPKTSQPPIGKFVELYDQLGEDGSEILSIHMTRALSGTVEAARQASQLTKSKVVVIDSNTTDQGLSFAVIKAAELALEGETLTEVLPVVENLLAHSKLYIGLSTLDNLVKGGRISRAKGVVSSFLNMRVVMELKNAELIPVIKGRGNKTFLKWFEGFKEELKQTPNLKRIGISYAGETEQLKLFRDELQELFPEVMITFFHTTPVISTHTGSGAFAIMYYSE</sequence>
<reference evidence="3 4" key="1">
    <citation type="submission" date="2014-12" db="EMBL/GenBank/DDBJ databases">
        <title>Draft genome sequences of 29 type strains of Enterococci.</title>
        <authorList>
            <person name="Zhong Z."/>
            <person name="Sun Z."/>
            <person name="Liu W."/>
            <person name="Zhang W."/>
            <person name="Zhang H."/>
        </authorList>
    </citation>
    <scope>NUCLEOTIDE SEQUENCE [LARGE SCALE GENOMIC DNA]</scope>
    <source>
        <strain evidence="3 4">DSM 17690</strain>
    </source>
</reference>
<evidence type="ECO:0000313" key="3">
    <source>
        <dbReference type="EMBL" id="OJG09956.1"/>
    </source>
</evidence>
<dbReference type="Gene3D" id="3.30.1180.10">
    <property type="match status" value="1"/>
</dbReference>
<dbReference type="OrthoDB" id="5429275at2"/>